<dbReference type="SUPFAM" id="SSF51445">
    <property type="entry name" value="(Trans)glycosidases"/>
    <property type="match status" value="1"/>
</dbReference>
<feature type="domain" description="Glycoside hydrolase family 31 TIM barrel" evidence="2">
    <location>
        <begin position="226"/>
        <end position="328"/>
    </location>
</feature>
<dbReference type="InterPro" id="IPR008979">
    <property type="entry name" value="Galactose-bd-like_sf"/>
</dbReference>
<dbReference type="GO" id="GO:0005975">
    <property type="term" value="P:carbohydrate metabolic process"/>
    <property type="evidence" value="ECO:0007669"/>
    <property type="project" value="InterPro"/>
</dbReference>
<dbReference type="InterPro" id="IPR000322">
    <property type="entry name" value="Glyco_hydro_31_TIM"/>
</dbReference>
<sequence>MTKKEVLPKTHGPVAGLGRRIFRLSFIVVGMIFFYSCSSPQEGSTIVSGKARFEFLTTSLVRMEYAPSGQFVNTPTVVVQQRSWPKVAVQTTKKDGWLTMQTTHLKVRYRLHSGLFTKGNLSIAWRDSMGSHLWHPTEKDSLNLGGIRYSLDGVRKGYLPKVQPGLLSRSGYFLLDDSHSPVWDSTKIWIVSRPDTNGQDWYFFTYGRNYKKVLSEFARLSGRIPMIPRYVLGAWITDLNFEYFPGTKEVKGKIFKEYNETHLKKEILQFRRNGIPLDILVMDFGWHNYGWQGGYDWSPLIPQPGKFLTWLHAHGIKVSLNDHPGYTYAKGESVLSYQDSRTPEVLKELGRSMPVKPTFKIGLSKNWKFTTGLKEAGTGSKWFSKGFNDSRWKMLQAGITGNGWYFSKNKGGEVWFRKTIKLPKTLPDSLFIVLGRMRKQYALYVNGRKVTHTIPRWFRFNTYANIIPYIKAGENNVIALRIPYQQGGG</sequence>
<evidence type="ECO:0000259" key="2">
    <source>
        <dbReference type="Pfam" id="PF01055"/>
    </source>
</evidence>
<evidence type="ECO:0000313" key="3">
    <source>
        <dbReference type="EMBL" id="VAW30733.1"/>
    </source>
</evidence>
<gene>
    <name evidence="3" type="ORF">MNBD_BACTEROID07-18</name>
</gene>
<dbReference type="GO" id="GO:0004553">
    <property type="term" value="F:hydrolase activity, hydrolyzing O-glycosyl compounds"/>
    <property type="evidence" value="ECO:0007669"/>
    <property type="project" value="InterPro"/>
</dbReference>
<feature type="non-terminal residue" evidence="3">
    <location>
        <position position="489"/>
    </location>
</feature>
<dbReference type="Pfam" id="PF01055">
    <property type="entry name" value="Glyco_hydro_31_2nd"/>
    <property type="match status" value="1"/>
</dbReference>
<comment type="similarity">
    <text evidence="1">Belongs to the glycosyl hydrolase 31 family.</text>
</comment>
<dbReference type="EMBL" id="UOET01000556">
    <property type="protein sequence ID" value="VAW30733.1"/>
    <property type="molecule type" value="Genomic_DNA"/>
</dbReference>
<evidence type="ECO:0000256" key="1">
    <source>
        <dbReference type="ARBA" id="ARBA00007806"/>
    </source>
</evidence>
<accession>A0A3B0UR60</accession>
<dbReference type="Gene3D" id="2.60.120.260">
    <property type="entry name" value="Galactose-binding domain-like"/>
    <property type="match status" value="1"/>
</dbReference>
<reference evidence="3" key="1">
    <citation type="submission" date="2018-06" db="EMBL/GenBank/DDBJ databases">
        <authorList>
            <person name="Zhirakovskaya E."/>
        </authorList>
    </citation>
    <scope>NUCLEOTIDE SEQUENCE</scope>
</reference>
<organism evidence="3">
    <name type="scientific">hydrothermal vent metagenome</name>
    <dbReference type="NCBI Taxonomy" id="652676"/>
    <lineage>
        <taxon>unclassified sequences</taxon>
        <taxon>metagenomes</taxon>
        <taxon>ecological metagenomes</taxon>
    </lineage>
</organism>
<dbReference type="InterPro" id="IPR017853">
    <property type="entry name" value="GH"/>
</dbReference>
<dbReference type="Gene3D" id="2.60.40.1760">
    <property type="entry name" value="glycosyl hydrolase (family 31)"/>
    <property type="match status" value="1"/>
</dbReference>
<dbReference type="AlphaFoldDB" id="A0A3B0UR60"/>
<name>A0A3B0UR60_9ZZZZ</name>
<dbReference type="Gene3D" id="3.20.20.80">
    <property type="entry name" value="Glycosidases"/>
    <property type="match status" value="1"/>
</dbReference>
<dbReference type="SUPFAM" id="SSF49785">
    <property type="entry name" value="Galactose-binding domain-like"/>
    <property type="match status" value="1"/>
</dbReference>
<protein>
    <recommendedName>
        <fullName evidence="2">Glycoside hydrolase family 31 TIM barrel domain-containing protein</fullName>
    </recommendedName>
</protein>
<proteinExistence type="inferred from homology"/>